<protein>
    <recommendedName>
        <fullName evidence="4">Altered inheritance of mitochondria protein 11</fullName>
    </recommendedName>
</protein>
<proteinExistence type="inferred from homology"/>
<keyword evidence="1 4" id="KW-0812">Transmembrane</keyword>
<comment type="similarity">
    <text evidence="4">Belongs to the AIM11 family.</text>
</comment>
<reference evidence="6 7" key="1">
    <citation type="journal article" date="2021" name="Nat. Commun.">
        <title>Genetic determinants of endophytism in the Arabidopsis root mycobiome.</title>
        <authorList>
            <person name="Mesny F."/>
            <person name="Miyauchi S."/>
            <person name="Thiergart T."/>
            <person name="Pickel B."/>
            <person name="Atanasova L."/>
            <person name="Karlsson M."/>
            <person name="Huettel B."/>
            <person name="Barry K.W."/>
            <person name="Haridas S."/>
            <person name="Chen C."/>
            <person name="Bauer D."/>
            <person name="Andreopoulos W."/>
            <person name="Pangilinan J."/>
            <person name="LaButti K."/>
            <person name="Riley R."/>
            <person name="Lipzen A."/>
            <person name="Clum A."/>
            <person name="Drula E."/>
            <person name="Henrissat B."/>
            <person name="Kohler A."/>
            <person name="Grigoriev I.V."/>
            <person name="Martin F.M."/>
            <person name="Hacquard S."/>
        </authorList>
    </citation>
    <scope>NUCLEOTIDE SEQUENCE [LARGE SCALE GENOMIC DNA]</scope>
    <source>
        <strain evidence="6 7">MPI-CAGE-CH-0241</strain>
    </source>
</reference>
<name>A0A9P8W2J0_9HYPO</name>
<gene>
    <name evidence="4" type="primary">AIM11</name>
    <name evidence="6" type="ORF">B0T10DRAFT_489345</name>
</gene>
<comment type="subcellular location">
    <subcellularLocation>
        <location evidence="4">Membrane</location>
        <topology evidence="4">Multi-pass membrane protein</topology>
    </subcellularLocation>
</comment>
<accession>A0A9P8W2J0</accession>
<comment type="caution">
    <text evidence="6">The sequence shown here is derived from an EMBL/GenBank/DDBJ whole genome shotgun (WGS) entry which is preliminary data.</text>
</comment>
<dbReference type="OrthoDB" id="3558022at2759"/>
<dbReference type="EMBL" id="JAGPYM010000013">
    <property type="protein sequence ID" value="KAH6888032.1"/>
    <property type="molecule type" value="Genomic_DNA"/>
</dbReference>
<dbReference type="GO" id="GO:0005739">
    <property type="term" value="C:mitochondrion"/>
    <property type="evidence" value="ECO:0007669"/>
    <property type="project" value="TreeGrafter"/>
</dbReference>
<evidence type="ECO:0000256" key="1">
    <source>
        <dbReference type="ARBA" id="ARBA00022692"/>
    </source>
</evidence>
<dbReference type="Proteomes" id="UP000777438">
    <property type="component" value="Unassembled WGS sequence"/>
</dbReference>
<sequence length="180" mass="19605">MAATFAMSGTASPASSQTPTNTRQETLPAPSWTRQFKQLGFFFAGVGCMAASVAVARRSVIRRQVASFPRFYSSNRTPVKFDSTDRSQLAAQALGLATLNVMSFGIMLLGGLSWGFDISSVEELQARSRAAIRRPGLVSPEDEAQMEEMMADLMGRLGMQTPETPGKKDEELKTSEQKKD</sequence>
<keyword evidence="3 4" id="KW-0472">Membrane</keyword>
<dbReference type="PANTHER" id="PTHR39136">
    <property type="entry name" value="ALTERED INHERITANCE OF MITOCHONDRIA PROTEIN 11"/>
    <property type="match status" value="1"/>
</dbReference>
<organism evidence="6 7">
    <name type="scientific">Thelonectria olida</name>
    <dbReference type="NCBI Taxonomy" id="1576542"/>
    <lineage>
        <taxon>Eukaryota</taxon>
        <taxon>Fungi</taxon>
        <taxon>Dikarya</taxon>
        <taxon>Ascomycota</taxon>
        <taxon>Pezizomycotina</taxon>
        <taxon>Sordariomycetes</taxon>
        <taxon>Hypocreomycetidae</taxon>
        <taxon>Hypocreales</taxon>
        <taxon>Nectriaceae</taxon>
        <taxon>Thelonectria</taxon>
    </lineage>
</organism>
<feature type="transmembrane region" description="Helical" evidence="4">
    <location>
        <begin position="40"/>
        <end position="60"/>
    </location>
</feature>
<dbReference type="GO" id="GO:0016020">
    <property type="term" value="C:membrane"/>
    <property type="evidence" value="ECO:0007669"/>
    <property type="project" value="UniProtKB-SubCell"/>
</dbReference>
<feature type="region of interest" description="Disordered" evidence="5">
    <location>
        <begin position="158"/>
        <end position="180"/>
    </location>
</feature>
<keyword evidence="7" id="KW-1185">Reference proteome</keyword>
<evidence type="ECO:0000256" key="2">
    <source>
        <dbReference type="ARBA" id="ARBA00022989"/>
    </source>
</evidence>
<dbReference type="PANTHER" id="PTHR39136:SF1">
    <property type="entry name" value="ALTERED INHERITANCE OF MITOCHONDRIA PROTEIN 11"/>
    <property type="match status" value="1"/>
</dbReference>
<dbReference type="InterPro" id="IPR038814">
    <property type="entry name" value="AIM11"/>
</dbReference>
<feature type="compositionally biased region" description="Basic and acidic residues" evidence="5">
    <location>
        <begin position="165"/>
        <end position="180"/>
    </location>
</feature>
<dbReference type="AlphaFoldDB" id="A0A9P8W2J0"/>
<evidence type="ECO:0000313" key="7">
    <source>
        <dbReference type="Proteomes" id="UP000777438"/>
    </source>
</evidence>
<keyword evidence="2 4" id="KW-1133">Transmembrane helix</keyword>
<evidence type="ECO:0000313" key="6">
    <source>
        <dbReference type="EMBL" id="KAH6888032.1"/>
    </source>
</evidence>
<evidence type="ECO:0000256" key="3">
    <source>
        <dbReference type="ARBA" id="ARBA00023136"/>
    </source>
</evidence>
<feature type="region of interest" description="Disordered" evidence="5">
    <location>
        <begin position="1"/>
        <end position="29"/>
    </location>
</feature>
<evidence type="ECO:0000256" key="5">
    <source>
        <dbReference type="SAM" id="MobiDB-lite"/>
    </source>
</evidence>
<feature type="transmembrane region" description="Helical" evidence="4">
    <location>
        <begin position="93"/>
        <end position="116"/>
    </location>
</feature>
<evidence type="ECO:0000256" key="4">
    <source>
        <dbReference type="RuleBase" id="RU367098"/>
    </source>
</evidence>
<feature type="compositionally biased region" description="Polar residues" evidence="5">
    <location>
        <begin position="7"/>
        <end position="25"/>
    </location>
</feature>